<evidence type="ECO:0000313" key="3">
    <source>
        <dbReference type="Proteomes" id="UP000016491"/>
    </source>
</evidence>
<proteinExistence type="predicted"/>
<keyword evidence="1" id="KW-0472">Membrane</keyword>
<accession>A0ABC9TTA9</accession>
<sequence>MRDKEKRKIVMKRKEKMVGFILGIITGAAVILSLGGLYLAKKDAAAVSIIGGADGPTAIFIAGKIDFTPVYIGTAILVLITAGYMIYRKNKKGGS</sequence>
<evidence type="ECO:0000256" key="1">
    <source>
        <dbReference type="SAM" id="Phobius"/>
    </source>
</evidence>
<protein>
    <recommendedName>
        <fullName evidence="4">Na+-transporting methylmalonyl-CoA/oxaloacetate decarboxylase, beta subunit</fullName>
    </recommendedName>
</protein>
<gene>
    <name evidence="2" type="ORF">CLOSYM_03879</name>
</gene>
<evidence type="ECO:0000313" key="2">
    <source>
        <dbReference type="EMBL" id="ERI74570.1"/>
    </source>
</evidence>
<reference evidence="2 3" key="1">
    <citation type="submission" date="2013-07" db="EMBL/GenBank/DDBJ databases">
        <authorList>
            <person name="Weinstock G."/>
            <person name="Sodergren E."/>
            <person name="Wylie T."/>
            <person name="Fulton L."/>
            <person name="Fulton R."/>
            <person name="Fronick C."/>
            <person name="O'Laughlin M."/>
            <person name="Godfrey J."/>
            <person name="Miner T."/>
            <person name="Herter B."/>
            <person name="Appelbaum E."/>
            <person name="Cordes M."/>
            <person name="Lek S."/>
            <person name="Wollam A."/>
            <person name="Pepin K.H."/>
            <person name="Palsikar V.B."/>
            <person name="Mitreva M."/>
            <person name="Wilson R.K."/>
        </authorList>
    </citation>
    <scope>NUCLEOTIDE SEQUENCE [LARGE SCALE GENOMIC DNA]</scope>
    <source>
        <strain evidence="2 3">ATCC 14940</strain>
    </source>
</reference>
<name>A0ABC9TTA9_CLOSY</name>
<evidence type="ECO:0008006" key="4">
    <source>
        <dbReference type="Google" id="ProtNLM"/>
    </source>
</evidence>
<dbReference type="EMBL" id="AWSU01000316">
    <property type="protein sequence ID" value="ERI74570.1"/>
    <property type="molecule type" value="Genomic_DNA"/>
</dbReference>
<dbReference type="AlphaFoldDB" id="A0ABC9TTA9"/>
<comment type="caution">
    <text evidence="2">The sequence shown here is derived from an EMBL/GenBank/DDBJ whole genome shotgun (WGS) entry which is preliminary data.</text>
</comment>
<keyword evidence="1" id="KW-0812">Transmembrane</keyword>
<dbReference type="Proteomes" id="UP000016491">
    <property type="component" value="Unassembled WGS sequence"/>
</dbReference>
<feature type="transmembrane region" description="Helical" evidence="1">
    <location>
        <begin position="20"/>
        <end position="40"/>
    </location>
</feature>
<feature type="transmembrane region" description="Helical" evidence="1">
    <location>
        <begin position="70"/>
        <end position="87"/>
    </location>
</feature>
<keyword evidence="1" id="KW-1133">Transmembrane helix</keyword>
<organism evidence="2 3">
    <name type="scientific">[Clostridium] symbiosum ATCC 14940</name>
    <dbReference type="NCBI Taxonomy" id="411472"/>
    <lineage>
        <taxon>Bacteria</taxon>
        <taxon>Bacillati</taxon>
        <taxon>Bacillota</taxon>
        <taxon>Clostridia</taxon>
        <taxon>Lachnospirales</taxon>
        <taxon>Lachnospiraceae</taxon>
        <taxon>Otoolea</taxon>
    </lineage>
</organism>